<dbReference type="Proteomes" id="UP001356704">
    <property type="component" value="Unassembled WGS sequence"/>
</dbReference>
<evidence type="ECO:0000313" key="2">
    <source>
        <dbReference type="EMBL" id="MEF3078963.1"/>
    </source>
</evidence>
<keyword evidence="1" id="KW-0732">Signal</keyword>
<feature type="chain" id="PRO_5046080762" evidence="1">
    <location>
        <begin position="19"/>
        <end position="244"/>
    </location>
</feature>
<reference evidence="2 3" key="1">
    <citation type="submission" date="2024-02" db="EMBL/GenBank/DDBJ databases">
        <title>Winogradskyella poriferorum JCM 12885.</title>
        <authorList>
            <person name="Zhang D.-F."/>
            <person name="Fu Z.-Y."/>
        </authorList>
    </citation>
    <scope>NUCLEOTIDE SEQUENCE [LARGE SCALE GENOMIC DNA]</scope>
    <source>
        <strain evidence="2 3">JCM 12885</strain>
    </source>
</reference>
<sequence>MKKVLLALLLCVGTLAFAQEKVLLRLNYEEGDKYEVKTVMNQDMGELMDMGISMTMNLNVTDTKDNSIVTEATFSKVKMTMDYMGQSMVYDSTMDESEMDEFAKGAHSEMKKLMETVMIIENDKLGNIKDTEIKTGIADVDSFKDNMSGMVYPEEAVGVGSKWTASKEQKGMNINSTYEVTSITDDTVEIKVTGTIAGASEGTLNGKSSIEIKTGNVIKSEVNMAFSIEGQEVKSDVIITSVKQ</sequence>
<feature type="signal peptide" evidence="1">
    <location>
        <begin position="1"/>
        <end position="18"/>
    </location>
</feature>
<dbReference type="EMBL" id="JAZHOU010000002">
    <property type="protein sequence ID" value="MEF3078963.1"/>
    <property type="molecule type" value="Genomic_DNA"/>
</dbReference>
<comment type="caution">
    <text evidence="2">The sequence shown here is derived from an EMBL/GenBank/DDBJ whole genome shotgun (WGS) entry which is preliminary data.</text>
</comment>
<protein>
    <submittedName>
        <fullName evidence="2">DUF6263 family protein</fullName>
    </submittedName>
</protein>
<accession>A0ABU7W506</accession>
<dbReference type="InterPro" id="IPR046230">
    <property type="entry name" value="DUF6263"/>
</dbReference>
<name>A0ABU7W506_9FLAO</name>
<proteinExistence type="predicted"/>
<gene>
    <name evidence="2" type="ORF">V1468_08115</name>
</gene>
<evidence type="ECO:0000256" key="1">
    <source>
        <dbReference type="SAM" id="SignalP"/>
    </source>
</evidence>
<dbReference type="RefSeq" id="WP_331809736.1">
    <property type="nucleotide sequence ID" value="NZ_JAZHOU010000002.1"/>
</dbReference>
<organism evidence="2 3">
    <name type="scientific">Winogradskyella poriferorum</name>
    <dbReference type="NCBI Taxonomy" id="307627"/>
    <lineage>
        <taxon>Bacteria</taxon>
        <taxon>Pseudomonadati</taxon>
        <taxon>Bacteroidota</taxon>
        <taxon>Flavobacteriia</taxon>
        <taxon>Flavobacteriales</taxon>
        <taxon>Flavobacteriaceae</taxon>
        <taxon>Winogradskyella</taxon>
    </lineage>
</organism>
<dbReference type="Pfam" id="PF19777">
    <property type="entry name" value="DUF6263"/>
    <property type="match status" value="1"/>
</dbReference>
<evidence type="ECO:0000313" key="3">
    <source>
        <dbReference type="Proteomes" id="UP001356704"/>
    </source>
</evidence>
<keyword evidence="3" id="KW-1185">Reference proteome</keyword>